<evidence type="ECO:0000313" key="5">
    <source>
        <dbReference type="EMBL" id="MDT0575692.1"/>
    </source>
</evidence>
<gene>
    <name evidence="5" type="ORF">RM533_05795</name>
</gene>
<dbReference type="PRINTS" id="PR00811">
    <property type="entry name" value="BCTERIALGSPD"/>
</dbReference>
<keyword evidence="6" id="KW-1185">Reference proteome</keyword>
<comment type="similarity">
    <text evidence="1">Belongs to the bacterial secretin family.</text>
</comment>
<dbReference type="EMBL" id="JAVRHS010000003">
    <property type="protein sequence ID" value="MDT0575692.1"/>
    <property type="molecule type" value="Genomic_DNA"/>
</dbReference>
<dbReference type="InterPro" id="IPR050810">
    <property type="entry name" value="Bact_Secretion_Sys_Channel"/>
</dbReference>
<comment type="caution">
    <text evidence="5">The sequence shown here is derived from an EMBL/GenBank/DDBJ whole genome shotgun (WGS) entry which is preliminary data.</text>
</comment>
<reference evidence="5 6" key="1">
    <citation type="submission" date="2023-09" db="EMBL/GenBank/DDBJ databases">
        <authorList>
            <person name="Rey-Velasco X."/>
        </authorList>
    </citation>
    <scope>NUCLEOTIDE SEQUENCE [LARGE SCALE GENOMIC DNA]</scope>
    <source>
        <strain evidence="5 6">F390</strain>
    </source>
</reference>
<evidence type="ECO:0000313" key="6">
    <source>
        <dbReference type="Proteomes" id="UP001259803"/>
    </source>
</evidence>
<accession>A0ABU2ZGI2</accession>
<feature type="domain" description="Pilus formation protein N-terminal" evidence="4">
    <location>
        <begin position="73"/>
        <end position="140"/>
    </location>
</feature>
<sequence length="536" mass="56735">MKSRFTAGKAAVNAPATLQPLVATRRVRAMTVLVVGLAMTLGAGGVTAQQAAYPYARDQTGSTHAVSNRPDSDIVLSIGRGTLVNVGARMADVFIADDTIADVKVKSQTQIYLFAKSGGETTIYASGPAGEIVWSANVRVGSNLDSVDQMLRLAMPEADIMVATMNNTILLTGTVAAPEDAAEAERLVIAFSGQGVNVISRLKIASPLQVSLHVRFAEVNRTLVREMNANLITRDRSGGFLFGIQRGNNTGAIKDVTGLPLVDASSRYNLPAGTISLPFDPRTGKFVVGGANFEFPANRSQQTALNLAGQLLGLDVNLGFDLAERIGLISTLSEPNLTALSGETASFLAGGEYPIPISQGLGTTTIEYRDYGVSLAYTPTVLTNGRISLRVRPEVSELSQQGAVVIDGFQIPALTIRRAETTVELGSGQSFMIAGLLSNGTQQLLDKTPGAANIPIIGSLFKSTSFQKGETELVIVVTPYLVKPVDAKDIALPTDGYQTATEAQRILRNVEHDGVSLQRRPTPQSDLQVTLPAPTQ</sequence>
<feature type="region of interest" description="Disordered" evidence="2">
    <location>
        <begin position="513"/>
        <end position="536"/>
    </location>
</feature>
<feature type="domain" description="Type II/III secretion system secretin-like" evidence="3">
    <location>
        <begin position="326"/>
        <end position="483"/>
    </location>
</feature>
<evidence type="ECO:0000256" key="1">
    <source>
        <dbReference type="RuleBase" id="RU004003"/>
    </source>
</evidence>
<feature type="compositionally biased region" description="Polar residues" evidence="2">
    <location>
        <begin position="519"/>
        <end position="536"/>
    </location>
</feature>
<dbReference type="InterPro" id="IPR032789">
    <property type="entry name" value="T2SS-T3SS_pil_N"/>
</dbReference>
<dbReference type="PANTHER" id="PTHR30332:SF17">
    <property type="entry name" value="TYPE IV PILIATION SYSTEM PROTEIN DR_0774-RELATED"/>
    <property type="match status" value="1"/>
</dbReference>
<dbReference type="InterPro" id="IPR004846">
    <property type="entry name" value="T2SS/T3SS_dom"/>
</dbReference>
<protein>
    <submittedName>
        <fullName evidence="5">Type II and III secretion system protein family protein</fullName>
    </submittedName>
</protein>
<evidence type="ECO:0000259" key="4">
    <source>
        <dbReference type="Pfam" id="PF13629"/>
    </source>
</evidence>
<dbReference type="Pfam" id="PF00263">
    <property type="entry name" value="Secretin"/>
    <property type="match status" value="1"/>
</dbReference>
<organism evidence="5 6">
    <name type="scientific">Croceicoccus esteveae</name>
    <dbReference type="NCBI Taxonomy" id="3075597"/>
    <lineage>
        <taxon>Bacteria</taxon>
        <taxon>Pseudomonadati</taxon>
        <taxon>Pseudomonadota</taxon>
        <taxon>Alphaproteobacteria</taxon>
        <taxon>Sphingomonadales</taxon>
        <taxon>Erythrobacteraceae</taxon>
        <taxon>Croceicoccus</taxon>
    </lineage>
</organism>
<dbReference type="InterPro" id="IPR001775">
    <property type="entry name" value="GspD/PilQ"/>
</dbReference>
<evidence type="ECO:0000259" key="3">
    <source>
        <dbReference type="Pfam" id="PF00263"/>
    </source>
</evidence>
<dbReference type="PANTHER" id="PTHR30332">
    <property type="entry name" value="PROBABLE GENERAL SECRETION PATHWAY PROTEIN D"/>
    <property type="match status" value="1"/>
</dbReference>
<name>A0ABU2ZGI2_9SPHN</name>
<proteinExistence type="inferred from homology"/>
<dbReference type="Pfam" id="PF13629">
    <property type="entry name" value="T2SS-T3SS_pil_N"/>
    <property type="match status" value="1"/>
</dbReference>
<dbReference type="RefSeq" id="WP_311340266.1">
    <property type="nucleotide sequence ID" value="NZ_JAVRHS010000003.1"/>
</dbReference>
<evidence type="ECO:0000256" key="2">
    <source>
        <dbReference type="SAM" id="MobiDB-lite"/>
    </source>
</evidence>
<dbReference type="Proteomes" id="UP001259803">
    <property type="component" value="Unassembled WGS sequence"/>
</dbReference>